<proteinExistence type="inferred from homology"/>
<name>A0ABP0TFM7_9BRYO</name>
<protein>
    <recommendedName>
        <fullName evidence="8">Polygalacturonase</fullName>
    </recommendedName>
</protein>
<dbReference type="PANTHER" id="PTHR31339">
    <property type="entry name" value="PECTIN LYASE-RELATED"/>
    <property type="match status" value="1"/>
</dbReference>
<dbReference type="InterPro" id="IPR011050">
    <property type="entry name" value="Pectin_lyase_fold/virulence"/>
</dbReference>
<comment type="similarity">
    <text evidence="1 4">Belongs to the glycosyl hydrolase 28 family.</text>
</comment>
<keyword evidence="2 4" id="KW-0378">Hydrolase</keyword>
<sequence>MWGNQVPQAFLLTLVLVLSCLNPAMGRQGWMYRHASEDSARDLMMMISDFQDDMSLTNESCTVGIRAKEARPHTVSITEFGAIGDGKFLNTHAFENAIFYLRTFADKGGAQLYIPPGQWLTGSISLISHLTLYLDQGATILASQDPKTFPVIDGLPSYGRGRELPGGRHSSVIHGENLVDVVITGENGTIDGQGWVWWDMLHNQTLDYTRGHLVELINSTNILISNLTFLNSPFWTLHPVYCSNLTIRNLTIRAPGDSPNTDGIVPDSCTNVCIEDCNISTGGDAISIKSGWDQYGIAYKSPSSNIWIRRVVSSAPTGSGFAIGSEMSGGVSNIKVEGVVISNAKSGIRIKTTAGRGGYITNVSISEVEMYNTEKAIVFSGFSGEHPDDHWDRHAYPLVERILIQNMVGENIVQAGELLGLQEAPFRHICLINIALDVLPGSPCWNCSEVAGSSSFVLPKPCPELQDPELSSSRR</sequence>
<accession>A0ABP0TFM7</accession>
<dbReference type="InterPro" id="IPR012334">
    <property type="entry name" value="Pectin_lyas_fold"/>
</dbReference>
<evidence type="ECO:0000313" key="6">
    <source>
        <dbReference type="EMBL" id="CAK9195361.1"/>
    </source>
</evidence>
<dbReference type="SUPFAM" id="SSF51126">
    <property type="entry name" value="Pectin lyase-like"/>
    <property type="match status" value="1"/>
</dbReference>
<keyword evidence="5" id="KW-0732">Signal</keyword>
<dbReference type="PANTHER" id="PTHR31339:SF9">
    <property type="entry name" value="PLASMIN AND FIBRONECTIN-BINDING PROTEIN A"/>
    <property type="match status" value="1"/>
</dbReference>
<organism evidence="6 7">
    <name type="scientific">Sphagnum troendelagicum</name>
    <dbReference type="NCBI Taxonomy" id="128251"/>
    <lineage>
        <taxon>Eukaryota</taxon>
        <taxon>Viridiplantae</taxon>
        <taxon>Streptophyta</taxon>
        <taxon>Embryophyta</taxon>
        <taxon>Bryophyta</taxon>
        <taxon>Sphagnophytina</taxon>
        <taxon>Sphagnopsida</taxon>
        <taxon>Sphagnales</taxon>
        <taxon>Sphagnaceae</taxon>
        <taxon>Sphagnum</taxon>
    </lineage>
</organism>
<dbReference type="Gene3D" id="2.160.20.10">
    <property type="entry name" value="Single-stranded right-handed beta-helix, Pectin lyase-like"/>
    <property type="match status" value="1"/>
</dbReference>
<evidence type="ECO:0000256" key="5">
    <source>
        <dbReference type="SAM" id="SignalP"/>
    </source>
</evidence>
<evidence type="ECO:0000256" key="4">
    <source>
        <dbReference type="RuleBase" id="RU361169"/>
    </source>
</evidence>
<feature type="chain" id="PRO_5047279303" description="Polygalacturonase" evidence="5">
    <location>
        <begin position="27"/>
        <end position="475"/>
    </location>
</feature>
<dbReference type="EMBL" id="OZ019902">
    <property type="protein sequence ID" value="CAK9195361.1"/>
    <property type="molecule type" value="Genomic_DNA"/>
</dbReference>
<dbReference type="InterPro" id="IPR000743">
    <property type="entry name" value="Glyco_hydro_28"/>
</dbReference>
<keyword evidence="3 4" id="KW-0326">Glycosidase</keyword>
<evidence type="ECO:0000256" key="2">
    <source>
        <dbReference type="ARBA" id="ARBA00022801"/>
    </source>
</evidence>
<dbReference type="InterPro" id="IPR006626">
    <property type="entry name" value="PbH1"/>
</dbReference>
<keyword evidence="7" id="KW-1185">Reference proteome</keyword>
<dbReference type="InterPro" id="IPR051801">
    <property type="entry name" value="GH28_Enzymes"/>
</dbReference>
<dbReference type="Proteomes" id="UP001497512">
    <property type="component" value="Chromosome 10"/>
</dbReference>
<evidence type="ECO:0000256" key="3">
    <source>
        <dbReference type="ARBA" id="ARBA00023295"/>
    </source>
</evidence>
<evidence type="ECO:0000313" key="7">
    <source>
        <dbReference type="Proteomes" id="UP001497512"/>
    </source>
</evidence>
<reference evidence="6" key="1">
    <citation type="submission" date="2024-02" db="EMBL/GenBank/DDBJ databases">
        <authorList>
            <consortium name="ELIXIR-Norway"/>
            <consortium name="Elixir Norway"/>
        </authorList>
    </citation>
    <scope>NUCLEOTIDE SEQUENCE</scope>
</reference>
<gene>
    <name evidence="6" type="ORF">CSSPTR1EN2_LOCUS2986</name>
</gene>
<dbReference type="SMART" id="SM00710">
    <property type="entry name" value="PbH1"/>
    <property type="match status" value="5"/>
</dbReference>
<dbReference type="Pfam" id="PF00295">
    <property type="entry name" value="Glyco_hydro_28"/>
    <property type="match status" value="1"/>
</dbReference>
<feature type="signal peptide" evidence="5">
    <location>
        <begin position="1"/>
        <end position="26"/>
    </location>
</feature>
<evidence type="ECO:0008006" key="8">
    <source>
        <dbReference type="Google" id="ProtNLM"/>
    </source>
</evidence>
<evidence type="ECO:0000256" key="1">
    <source>
        <dbReference type="ARBA" id="ARBA00008834"/>
    </source>
</evidence>